<dbReference type="EMBL" id="JABAIM010000002">
    <property type="protein sequence ID" value="NLR75910.1"/>
    <property type="molecule type" value="Genomic_DNA"/>
</dbReference>
<gene>
    <name evidence="4" type="ORF">HF682_12150</name>
</gene>
<sequence length="266" mass="29656">MCRWVAYAGPDIFLEDLLFEQQHSLISQSLRARHASQVTNGDGFGIAWYGQRNRPGLFRDILPAWNDENLRSLAAQVQSRLFFAHVRASTGTSVSRSNCHPFQFQNWVFMHNGKIGHWQDCRREVESLISPEFYRYRAGTSDSEALFMAALSEGLQDDPVGAMSRAIGKVLQIMAAHGDSEPFRMSAALTDGTVIWAFRFSSDQASPSLYYGNPDTHAKDRAADGQVNTIASEPSDDDESNWHSVPEGHGLRWSGGRVSVFPFVPA</sequence>
<evidence type="ECO:0000256" key="2">
    <source>
        <dbReference type="SAM" id="MobiDB-lite"/>
    </source>
</evidence>
<protein>
    <submittedName>
        <fullName evidence="4">Class II glutamine amidotransferase</fullName>
    </submittedName>
</protein>
<dbReference type="InterPro" id="IPR029055">
    <property type="entry name" value="Ntn_hydrolases_N"/>
</dbReference>
<dbReference type="GO" id="GO:0016740">
    <property type="term" value="F:transferase activity"/>
    <property type="evidence" value="ECO:0007669"/>
    <property type="project" value="UniProtKB-KW"/>
</dbReference>
<evidence type="ECO:0000256" key="1">
    <source>
        <dbReference type="ARBA" id="ARBA00022962"/>
    </source>
</evidence>
<dbReference type="Gene3D" id="3.60.20.10">
    <property type="entry name" value="Glutamine Phosphoribosylpyrophosphate, subunit 1, domain 1"/>
    <property type="match status" value="1"/>
</dbReference>
<dbReference type="AlphaFoldDB" id="A0A847RXM8"/>
<keyword evidence="5" id="KW-1185">Reference proteome</keyword>
<dbReference type="InterPro" id="IPR052373">
    <property type="entry name" value="Gamma-glu_amide_hydrolase"/>
</dbReference>
<dbReference type="PANTHER" id="PTHR43187">
    <property type="entry name" value="GLUTAMINE AMIDOTRANSFERASE DUG3-RELATED"/>
    <property type="match status" value="1"/>
</dbReference>
<dbReference type="CDD" id="cd01908">
    <property type="entry name" value="YafJ"/>
    <property type="match status" value="1"/>
</dbReference>
<evidence type="ECO:0000313" key="4">
    <source>
        <dbReference type="EMBL" id="NLR75910.1"/>
    </source>
</evidence>
<feature type="domain" description="Glutamine amidotransferase type-2" evidence="3">
    <location>
        <begin position="2"/>
        <end position="266"/>
    </location>
</feature>
<dbReference type="Pfam" id="PF13230">
    <property type="entry name" value="GATase_4"/>
    <property type="match status" value="1"/>
</dbReference>
<proteinExistence type="predicted"/>
<dbReference type="PROSITE" id="PS51278">
    <property type="entry name" value="GATASE_TYPE_2"/>
    <property type="match status" value="1"/>
</dbReference>
<feature type="region of interest" description="Disordered" evidence="2">
    <location>
        <begin position="229"/>
        <end position="248"/>
    </location>
</feature>
<dbReference type="SUPFAM" id="SSF56235">
    <property type="entry name" value="N-terminal nucleophile aminohydrolases (Ntn hydrolases)"/>
    <property type="match status" value="1"/>
</dbReference>
<dbReference type="Proteomes" id="UP000587991">
    <property type="component" value="Unassembled WGS sequence"/>
</dbReference>
<dbReference type="PANTHER" id="PTHR43187:SF1">
    <property type="entry name" value="GLUTAMINE AMIDOTRANSFERASE DUG3-RELATED"/>
    <property type="match status" value="1"/>
</dbReference>
<organism evidence="4 5">
    <name type="scientific">Leeia aquatica</name>
    <dbReference type="NCBI Taxonomy" id="2725557"/>
    <lineage>
        <taxon>Bacteria</taxon>
        <taxon>Pseudomonadati</taxon>
        <taxon>Pseudomonadota</taxon>
        <taxon>Betaproteobacteria</taxon>
        <taxon>Neisseriales</taxon>
        <taxon>Leeiaceae</taxon>
        <taxon>Leeia</taxon>
    </lineage>
</organism>
<dbReference type="RefSeq" id="WP_168877537.1">
    <property type="nucleotide sequence ID" value="NZ_JABAIM010000002.1"/>
</dbReference>
<accession>A0A847RXM8</accession>
<evidence type="ECO:0000313" key="5">
    <source>
        <dbReference type="Proteomes" id="UP000587991"/>
    </source>
</evidence>
<comment type="caution">
    <text evidence="4">The sequence shown here is derived from an EMBL/GenBank/DDBJ whole genome shotgun (WGS) entry which is preliminary data.</text>
</comment>
<dbReference type="InterPro" id="IPR017932">
    <property type="entry name" value="GATase_2_dom"/>
</dbReference>
<name>A0A847RXM8_9NEIS</name>
<keyword evidence="4" id="KW-0808">Transferase</keyword>
<reference evidence="4 5" key="1">
    <citation type="submission" date="2020-04" db="EMBL/GenBank/DDBJ databases">
        <title>Draft genome of Leeia sp. IMCC25680.</title>
        <authorList>
            <person name="Song J."/>
            <person name="Cho J.-C."/>
        </authorList>
    </citation>
    <scope>NUCLEOTIDE SEQUENCE [LARGE SCALE GENOMIC DNA]</scope>
    <source>
        <strain evidence="4 5">IMCC25680</strain>
    </source>
</reference>
<dbReference type="InterPro" id="IPR026869">
    <property type="entry name" value="EgtC-like"/>
</dbReference>
<evidence type="ECO:0000259" key="3">
    <source>
        <dbReference type="PROSITE" id="PS51278"/>
    </source>
</evidence>
<keyword evidence="1 4" id="KW-0315">Glutamine amidotransferase</keyword>